<sequence length="67" mass="7275">MSFSSFEEALNICMNAGEGSKEQDEALLYCLEYAPDDLKEQLRGIIRHSPAGSTHHDGCGCGCHDEG</sequence>
<reference evidence="1" key="1">
    <citation type="submission" date="2018-06" db="EMBL/GenBank/DDBJ databases">
        <authorList>
            <person name="Zhirakovskaya E."/>
        </authorList>
    </citation>
    <scope>NUCLEOTIDE SEQUENCE</scope>
</reference>
<evidence type="ECO:0000313" key="1">
    <source>
        <dbReference type="EMBL" id="VAW34046.1"/>
    </source>
</evidence>
<gene>
    <name evidence="1" type="ORF">MNBD_DELTA03-1632</name>
</gene>
<protein>
    <submittedName>
        <fullName evidence="1">Uncharacterized protein</fullName>
    </submittedName>
</protein>
<accession>A0A3B0VPF6</accession>
<dbReference type="AlphaFoldDB" id="A0A3B0VPF6"/>
<proteinExistence type="predicted"/>
<organism evidence="1">
    <name type="scientific">hydrothermal vent metagenome</name>
    <dbReference type="NCBI Taxonomy" id="652676"/>
    <lineage>
        <taxon>unclassified sequences</taxon>
        <taxon>metagenomes</taxon>
        <taxon>ecological metagenomes</taxon>
    </lineage>
</organism>
<name>A0A3B0VPF6_9ZZZZ</name>
<dbReference type="EMBL" id="UOEX01000081">
    <property type="protein sequence ID" value="VAW34046.1"/>
    <property type="molecule type" value="Genomic_DNA"/>
</dbReference>